<dbReference type="GO" id="GO:0003700">
    <property type="term" value="F:DNA-binding transcription factor activity"/>
    <property type="evidence" value="ECO:0007669"/>
    <property type="project" value="TreeGrafter"/>
</dbReference>
<dbReference type="Gene3D" id="1.10.357.10">
    <property type="entry name" value="Tetracycline Repressor, domain 2"/>
    <property type="match status" value="1"/>
</dbReference>
<dbReference type="RefSeq" id="WP_188355212.1">
    <property type="nucleotide sequence ID" value="NZ_BMDH01000002.1"/>
</dbReference>
<gene>
    <name evidence="7" type="ORF">GCM10007377_10570</name>
</gene>
<dbReference type="GO" id="GO:0000976">
    <property type="term" value="F:transcription cis-regulatory region binding"/>
    <property type="evidence" value="ECO:0007669"/>
    <property type="project" value="TreeGrafter"/>
</dbReference>
<evidence type="ECO:0000256" key="5">
    <source>
        <dbReference type="SAM" id="MobiDB-lite"/>
    </source>
</evidence>
<keyword evidence="1" id="KW-0805">Transcription regulation</keyword>
<accession>A0A8J3AIA5</accession>
<dbReference type="InterPro" id="IPR009057">
    <property type="entry name" value="Homeodomain-like_sf"/>
</dbReference>
<dbReference type="InterPro" id="IPR036271">
    <property type="entry name" value="Tet_transcr_reg_TetR-rel_C_sf"/>
</dbReference>
<keyword evidence="3" id="KW-0804">Transcription</keyword>
<dbReference type="SUPFAM" id="SSF46689">
    <property type="entry name" value="Homeodomain-like"/>
    <property type="match status" value="1"/>
</dbReference>
<sequence length="278" mass="31010">MSTIQRSRRRQETDFKILRAVLHIATTQGLGAVTIEEVARSSGVAKTTIYRRYTNTDDMLDSVSRLEAFNLPSLNTLPTPSKQSMMEVFTRMEQAFVYGIGVRTVGMVISSRNDFFRNVLHHGVLPVLQRISEYFRLGIRQGVFRPDLDIEMLTTMIIGSLVAHHALAEGILDYELTSKEPCDEDAVLPMLTDPFNPEYAPTIAHEDTQSSTKVAQEPIVPPSEHASSHAFKQPGMQSRTRKTAQTSAQSSAQSMVTLSMPTAWAQRITEQLWPAISA</sequence>
<dbReference type="PANTHER" id="PTHR30055:SF234">
    <property type="entry name" value="HTH-TYPE TRANSCRIPTIONAL REGULATOR BETI"/>
    <property type="match status" value="1"/>
</dbReference>
<dbReference type="EMBL" id="BMDH01000002">
    <property type="protein sequence ID" value="GGI14365.1"/>
    <property type="molecule type" value="Genomic_DNA"/>
</dbReference>
<keyword evidence="2 4" id="KW-0238">DNA-binding</keyword>
<reference evidence="7" key="2">
    <citation type="submission" date="2020-09" db="EMBL/GenBank/DDBJ databases">
        <authorList>
            <person name="Sun Q."/>
            <person name="Sedlacek I."/>
        </authorList>
    </citation>
    <scope>NUCLEOTIDE SEQUENCE</scope>
    <source>
        <strain evidence="7">CCM 8606</strain>
    </source>
</reference>
<dbReference type="PANTHER" id="PTHR30055">
    <property type="entry name" value="HTH-TYPE TRANSCRIPTIONAL REGULATOR RUTR"/>
    <property type="match status" value="1"/>
</dbReference>
<feature type="domain" description="HTH tetR-type" evidence="6">
    <location>
        <begin position="11"/>
        <end position="71"/>
    </location>
</feature>
<dbReference type="Pfam" id="PF00440">
    <property type="entry name" value="TetR_N"/>
    <property type="match status" value="1"/>
</dbReference>
<name>A0A8J3AIA5_9BIFI</name>
<evidence type="ECO:0000256" key="2">
    <source>
        <dbReference type="ARBA" id="ARBA00023125"/>
    </source>
</evidence>
<evidence type="ECO:0000313" key="7">
    <source>
        <dbReference type="EMBL" id="GGI14365.1"/>
    </source>
</evidence>
<keyword evidence="8" id="KW-1185">Reference proteome</keyword>
<dbReference type="InterPro" id="IPR001647">
    <property type="entry name" value="HTH_TetR"/>
</dbReference>
<dbReference type="PROSITE" id="PS50977">
    <property type="entry name" value="HTH_TETR_2"/>
    <property type="match status" value="1"/>
</dbReference>
<organism evidence="7 8">
    <name type="scientific">Galliscardovia ingluviei</name>
    <dbReference type="NCBI Taxonomy" id="1769422"/>
    <lineage>
        <taxon>Bacteria</taxon>
        <taxon>Bacillati</taxon>
        <taxon>Actinomycetota</taxon>
        <taxon>Actinomycetes</taxon>
        <taxon>Bifidobacteriales</taxon>
        <taxon>Bifidobacteriaceae</taxon>
        <taxon>Galliscardovia</taxon>
    </lineage>
</organism>
<dbReference type="Proteomes" id="UP000619536">
    <property type="component" value="Unassembled WGS sequence"/>
</dbReference>
<evidence type="ECO:0000259" key="6">
    <source>
        <dbReference type="PROSITE" id="PS50977"/>
    </source>
</evidence>
<protein>
    <recommendedName>
        <fullName evidence="6">HTH tetR-type domain-containing protein</fullName>
    </recommendedName>
</protein>
<dbReference type="Gene3D" id="1.10.10.60">
    <property type="entry name" value="Homeodomain-like"/>
    <property type="match status" value="1"/>
</dbReference>
<feature type="region of interest" description="Disordered" evidence="5">
    <location>
        <begin position="207"/>
        <end position="254"/>
    </location>
</feature>
<dbReference type="AlphaFoldDB" id="A0A8J3AIA5"/>
<reference evidence="7" key="1">
    <citation type="journal article" date="2014" name="Int. J. Syst. Evol. Microbiol.">
        <title>Complete genome sequence of Corynebacterium casei LMG S-19264T (=DSM 44701T), isolated from a smear-ripened cheese.</title>
        <authorList>
            <consortium name="US DOE Joint Genome Institute (JGI-PGF)"/>
            <person name="Walter F."/>
            <person name="Albersmeier A."/>
            <person name="Kalinowski J."/>
            <person name="Ruckert C."/>
        </authorList>
    </citation>
    <scope>NUCLEOTIDE SEQUENCE</scope>
    <source>
        <strain evidence="7">CCM 8606</strain>
    </source>
</reference>
<dbReference type="InterPro" id="IPR050109">
    <property type="entry name" value="HTH-type_TetR-like_transc_reg"/>
</dbReference>
<dbReference type="SUPFAM" id="SSF48498">
    <property type="entry name" value="Tetracyclin repressor-like, C-terminal domain"/>
    <property type="match status" value="1"/>
</dbReference>
<comment type="caution">
    <text evidence="7">The sequence shown here is derived from an EMBL/GenBank/DDBJ whole genome shotgun (WGS) entry which is preliminary data.</text>
</comment>
<evidence type="ECO:0000313" key="8">
    <source>
        <dbReference type="Proteomes" id="UP000619536"/>
    </source>
</evidence>
<evidence type="ECO:0000256" key="4">
    <source>
        <dbReference type="PROSITE-ProRule" id="PRU00335"/>
    </source>
</evidence>
<proteinExistence type="predicted"/>
<feature type="DNA-binding region" description="H-T-H motif" evidence="4">
    <location>
        <begin position="34"/>
        <end position="53"/>
    </location>
</feature>
<feature type="compositionally biased region" description="Low complexity" evidence="5">
    <location>
        <begin position="243"/>
        <end position="254"/>
    </location>
</feature>
<evidence type="ECO:0000256" key="1">
    <source>
        <dbReference type="ARBA" id="ARBA00023015"/>
    </source>
</evidence>
<evidence type="ECO:0000256" key="3">
    <source>
        <dbReference type="ARBA" id="ARBA00023163"/>
    </source>
</evidence>